<dbReference type="PANTHER" id="PTHR22916">
    <property type="entry name" value="GLYCOSYLTRANSFERASE"/>
    <property type="match status" value="1"/>
</dbReference>
<dbReference type="PANTHER" id="PTHR22916:SF3">
    <property type="entry name" value="UDP-GLCNAC:BETAGAL BETA-1,3-N-ACETYLGLUCOSAMINYLTRANSFERASE-LIKE PROTEIN 1"/>
    <property type="match status" value="1"/>
</dbReference>
<organism evidence="2">
    <name type="scientific">Vibrio parahaemolyticus</name>
    <dbReference type="NCBI Taxonomy" id="670"/>
    <lineage>
        <taxon>Bacteria</taxon>
        <taxon>Pseudomonadati</taxon>
        <taxon>Pseudomonadota</taxon>
        <taxon>Gammaproteobacteria</taxon>
        <taxon>Vibrionales</taxon>
        <taxon>Vibrionaceae</taxon>
        <taxon>Vibrio</taxon>
    </lineage>
</organism>
<accession>A0A7M1W636</accession>
<dbReference type="EMBL" id="MT898214">
    <property type="protein sequence ID" value="QOS22429.1"/>
    <property type="molecule type" value="Genomic_DNA"/>
</dbReference>
<protein>
    <submittedName>
        <fullName evidence="2">Putative glycosyltransferase EpsH</fullName>
        <ecNumber evidence="2">2.4.-.-</ecNumber>
    </submittedName>
</protein>
<dbReference type="Gene3D" id="3.90.550.10">
    <property type="entry name" value="Spore Coat Polysaccharide Biosynthesis Protein SpsA, Chain A"/>
    <property type="match status" value="1"/>
</dbReference>
<evidence type="ECO:0000313" key="2">
    <source>
        <dbReference type="EMBL" id="QOS22429.1"/>
    </source>
</evidence>
<name>A0A7M1W636_VIBPH</name>
<sequence length="282" mass="33439">MNDLDIIIPLYNDPLGINRLLDSVEDQTFDRERVKIYIIDDGSDIEYDFSPYQNLKIIYKKQKNGKQGKARNYGTEISSAEYIWFCDSDDVINKGSIQLILDDICYTNSDILVYNAECSDREVFYEIENSENKEEYLNALSRNRAIVAPWNKLYKRRFLFENHISFPERLSYEDLYHSIITVSKSNYITFSDKCIYKYIVNAGSTTNTFDERIFDVIEVAESILLTKDLNINKEVKKNIFLTHVFKYTLLRIYKSNNILLLFKFFNVKNFWKLLRMWLGNFS</sequence>
<dbReference type="CDD" id="cd00761">
    <property type="entry name" value="Glyco_tranf_GTA_type"/>
    <property type="match status" value="1"/>
</dbReference>
<dbReference type="EC" id="2.4.-.-" evidence="2"/>
<feature type="domain" description="Glycosyltransferase 2-like" evidence="1">
    <location>
        <begin position="6"/>
        <end position="158"/>
    </location>
</feature>
<reference evidence="2" key="1">
    <citation type="submission" date="2020-08" db="EMBL/GenBank/DDBJ databases">
        <title>Genetic structure, function and evolution of capsule biosynthesis loci in Vibrio parahaemolyticus.</title>
        <authorList>
            <person name="Li L."/>
            <person name="Bian S."/>
        </authorList>
    </citation>
    <scope>NUCLEOTIDE SEQUENCE</scope>
    <source>
        <strain evidence="2">VP287</strain>
    </source>
</reference>
<dbReference type="Pfam" id="PF00535">
    <property type="entry name" value="Glycos_transf_2"/>
    <property type="match status" value="1"/>
</dbReference>
<dbReference type="InterPro" id="IPR029044">
    <property type="entry name" value="Nucleotide-diphossugar_trans"/>
</dbReference>
<dbReference type="GO" id="GO:0016758">
    <property type="term" value="F:hexosyltransferase activity"/>
    <property type="evidence" value="ECO:0007669"/>
    <property type="project" value="UniProtKB-ARBA"/>
</dbReference>
<keyword evidence="2" id="KW-0328">Glycosyltransferase</keyword>
<gene>
    <name evidence="2" type="primary">epsH_3</name>
    <name evidence="2" type="ORF">VP287_00013</name>
</gene>
<dbReference type="AlphaFoldDB" id="A0A7M1W636"/>
<proteinExistence type="predicted"/>
<keyword evidence="2" id="KW-0808">Transferase</keyword>
<dbReference type="InterPro" id="IPR001173">
    <property type="entry name" value="Glyco_trans_2-like"/>
</dbReference>
<evidence type="ECO:0000259" key="1">
    <source>
        <dbReference type="Pfam" id="PF00535"/>
    </source>
</evidence>
<dbReference type="SUPFAM" id="SSF53448">
    <property type="entry name" value="Nucleotide-diphospho-sugar transferases"/>
    <property type="match status" value="1"/>
</dbReference>